<organism evidence="2 3">
    <name type="scientific">Tagetes erecta</name>
    <name type="common">African marigold</name>
    <dbReference type="NCBI Taxonomy" id="13708"/>
    <lineage>
        <taxon>Eukaryota</taxon>
        <taxon>Viridiplantae</taxon>
        <taxon>Streptophyta</taxon>
        <taxon>Embryophyta</taxon>
        <taxon>Tracheophyta</taxon>
        <taxon>Spermatophyta</taxon>
        <taxon>Magnoliopsida</taxon>
        <taxon>eudicotyledons</taxon>
        <taxon>Gunneridae</taxon>
        <taxon>Pentapetalae</taxon>
        <taxon>asterids</taxon>
        <taxon>campanulids</taxon>
        <taxon>Asterales</taxon>
        <taxon>Asteraceae</taxon>
        <taxon>Asteroideae</taxon>
        <taxon>Heliantheae alliance</taxon>
        <taxon>Tageteae</taxon>
        <taxon>Tagetes</taxon>
    </lineage>
</organism>
<dbReference type="AlphaFoldDB" id="A0AAD8LE06"/>
<evidence type="ECO:0000313" key="3">
    <source>
        <dbReference type="Proteomes" id="UP001229421"/>
    </source>
</evidence>
<accession>A0AAD8LE06</accession>
<evidence type="ECO:0000256" key="1">
    <source>
        <dbReference type="SAM" id="MobiDB-lite"/>
    </source>
</evidence>
<dbReference type="EMBL" id="JAUHHV010000001">
    <property type="protein sequence ID" value="KAK1436707.1"/>
    <property type="molecule type" value="Genomic_DNA"/>
</dbReference>
<evidence type="ECO:0000313" key="2">
    <source>
        <dbReference type="EMBL" id="KAK1436707.1"/>
    </source>
</evidence>
<comment type="caution">
    <text evidence="2">The sequence shown here is derived from an EMBL/GenBank/DDBJ whole genome shotgun (WGS) entry which is preliminary data.</text>
</comment>
<name>A0AAD8LE06_TARER</name>
<proteinExistence type="predicted"/>
<feature type="region of interest" description="Disordered" evidence="1">
    <location>
        <begin position="1"/>
        <end position="20"/>
    </location>
</feature>
<dbReference type="Proteomes" id="UP001229421">
    <property type="component" value="Unassembled WGS sequence"/>
</dbReference>
<protein>
    <submittedName>
        <fullName evidence="2">Uncharacterized protein</fullName>
    </submittedName>
</protein>
<reference evidence="2" key="1">
    <citation type="journal article" date="2023" name="bioRxiv">
        <title>Improved chromosome-level genome assembly for marigold (Tagetes erecta).</title>
        <authorList>
            <person name="Jiang F."/>
            <person name="Yuan L."/>
            <person name="Wang S."/>
            <person name="Wang H."/>
            <person name="Xu D."/>
            <person name="Wang A."/>
            <person name="Fan W."/>
        </authorList>
    </citation>
    <scope>NUCLEOTIDE SEQUENCE</scope>
    <source>
        <strain evidence="2">WSJ</strain>
        <tissue evidence="2">Leaf</tissue>
    </source>
</reference>
<sequence>MVVMVVSDLKDDDEEDEGKAAMGKEMVAKKYITRSLTSTSINTPRERSDQRLLVDIVFALELVINLSLLHTKIFRSYIHHHLLQTNHRSVSNSI</sequence>
<keyword evidence="3" id="KW-1185">Reference proteome</keyword>
<gene>
    <name evidence="2" type="ORF">QVD17_02489</name>
</gene>